<sequence length="94" mass="11550">MENDNAKHTILIDDEYVRVDERVYDLVKSLRIDLAKSNYRWDELKKKVTEKYKYLEQQFEAWEHDENESKLWRTSKHEVLMILKDMSDIQRGEE</sequence>
<dbReference type="EMBL" id="SCWC02000005">
    <property type="protein sequence ID" value="KAA1039135.1"/>
    <property type="molecule type" value="Genomic_DNA"/>
</dbReference>
<keyword evidence="2" id="KW-1185">Reference proteome</keyword>
<evidence type="ECO:0000313" key="2">
    <source>
        <dbReference type="Proteomes" id="UP000295735"/>
    </source>
</evidence>
<name>A0ABQ6R7R5_9STAP</name>
<gene>
    <name evidence="1" type="ORF">ERX35_007935</name>
</gene>
<protein>
    <submittedName>
        <fullName evidence="1">Uncharacterized protein</fullName>
    </submittedName>
</protein>
<reference evidence="1 2" key="1">
    <citation type="submission" date="2019-09" db="EMBL/GenBank/DDBJ databases">
        <authorList>
            <person name="Mazhar S."/>
            <person name="Altermann E."/>
            <person name="Hill C."/>
            <person name="Mcauliffe O."/>
        </authorList>
    </citation>
    <scope>NUCLEOTIDE SEQUENCE [LARGE SCALE GENOMIC DNA]</scope>
    <source>
        <strain evidence="1 2">ATCC 51831</strain>
    </source>
</reference>
<dbReference type="Proteomes" id="UP000295735">
    <property type="component" value="Unassembled WGS sequence"/>
</dbReference>
<comment type="caution">
    <text evidence="1">The sequence shown here is derived from an EMBL/GenBank/DDBJ whole genome shotgun (WGS) entry which is preliminary data.</text>
</comment>
<evidence type="ECO:0000313" key="1">
    <source>
        <dbReference type="EMBL" id="KAA1039135.1"/>
    </source>
</evidence>
<proteinExistence type="predicted"/>
<organism evidence="1 2">
    <name type="scientific">Macrococcus equipercicus</name>
    <dbReference type="NCBI Taxonomy" id="69967"/>
    <lineage>
        <taxon>Bacteria</taxon>
        <taxon>Bacillati</taxon>
        <taxon>Bacillota</taxon>
        <taxon>Bacilli</taxon>
        <taxon>Bacillales</taxon>
        <taxon>Staphylococcaceae</taxon>
        <taxon>Macrococcus</taxon>
    </lineage>
</organism>
<dbReference type="RefSeq" id="WP_149459394.1">
    <property type="nucleotide sequence ID" value="NZ_SCWC02000005.1"/>
</dbReference>
<accession>A0ABQ6R7R5</accession>